<feature type="transmembrane region" description="Helical" evidence="1">
    <location>
        <begin position="153"/>
        <end position="177"/>
    </location>
</feature>
<dbReference type="AlphaFoldDB" id="A0A0M0JAH6"/>
<keyword evidence="1" id="KW-1133">Transmembrane helix</keyword>
<evidence type="ECO:0008006" key="4">
    <source>
        <dbReference type="Google" id="ProtNLM"/>
    </source>
</evidence>
<comment type="caution">
    <text evidence="2">The sequence shown here is derived from an EMBL/GenBank/DDBJ whole genome shotgun (WGS) entry which is preliminary data.</text>
</comment>
<dbReference type="EMBL" id="JWZX01003179">
    <property type="protein sequence ID" value="KOO23566.1"/>
    <property type="molecule type" value="Genomic_DNA"/>
</dbReference>
<protein>
    <recommendedName>
        <fullName evidence="4">Transmembrane protein</fullName>
    </recommendedName>
</protein>
<organism evidence="2 3">
    <name type="scientific">Chrysochromulina tobinii</name>
    <dbReference type="NCBI Taxonomy" id="1460289"/>
    <lineage>
        <taxon>Eukaryota</taxon>
        <taxon>Haptista</taxon>
        <taxon>Haptophyta</taxon>
        <taxon>Prymnesiophyceae</taxon>
        <taxon>Prymnesiales</taxon>
        <taxon>Chrysochromulinaceae</taxon>
        <taxon>Chrysochromulina</taxon>
    </lineage>
</organism>
<reference evidence="3" key="1">
    <citation type="journal article" date="2015" name="PLoS Genet.">
        <title>Genome Sequence and Transcriptome Analyses of Chrysochromulina tobin: Metabolic Tools for Enhanced Algal Fitness in the Prominent Order Prymnesiales (Haptophyceae).</title>
        <authorList>
            <person name="Hovde B.T."/>
            <person name="Deodato C.R."/>
            <person name="Hunsperger H.M."/>
            <person name="Ryken S.A."/>
            <person name="Yost W."/>
            <person name="Jha R.K."/>
            <person name="Patterson J."/>
            <person name="Monnat R.J. Jr."/>
            <person name="Barlow S.B."/>
            <person name="Starkenburg S.R."/>
            <person name="Cattolico R.A."/>
        </authorList>
    </citation>
    <scope>NUCLEOTIDE SEQUENCE</scope>
    <source>
        <strain evidence="3">CCMP291</strain>
    </source>
</reference>
<dbReference type="Proteomes" id="UP000037460">
    <property type="component" value="Unassembled WGS sequence"/>
</dbReference>
<sequence>MDPAFYHPNRRAHQATWNIEKEEVCDDFDGVEMSAPASTGFEGVEMHAPAAVRRSTRAQNKDDDDELPSLKLLDESGRRLSGSNASRYYAAKRAEREKEREKLRIEQSTPKAIENMLKTARQQRQSRRKGPVGNLPNPVAAARSFVANPVTRFWLACNLCLLLVLFAGSVLFMSLVYPVALRPAVKY</sequence>
<evidence type="ECO:0000313" key="3">
    <source>
        <dbReference type="Proteomes" id="UP000037460"/>
    </source>
</evidence>
<name>A0A0M0JAH6_9EUKA</name>
<evidence type="ECO:0000256" key="1">
    <source>
        <dbReference type="SAM" id="Phobius"/>
    </source>
</evidence>
<gene>
    <name evidence="2" type="ORF">Ctob_005728</name>
</gene>
<keyword evidence="1" id="KW-0472">Membrane</keyword>
<accession>A0A0M0JAH6</accession>
<proteinExistence type="predicted"/>
<keyword evidence="1" id="KW-0812">Transmembrane</keyword>
<evidence type="ECO:0000313" key="2">
    <source>
        <dbReference type="EMBL" id="KOO23566.1"/>
    </source>
</evidence>
<keyword evidence="3" id="KW-1185">Reference proteome</keyword>